<dbReference type="Ensembl" id="ENSONIT00000040205.1">
    <property type="protein sequence ID" value="ENSONIP00000036751.1"/>
    <property type="gene ID" value="ENSONIG00000028402.1"/>
</dbReference>
<dbReference type="Gene3D" id="2.120.10.80">
    <property type="entry name" value="Kelch-type beta propeller"/>
    <property type="match status" value="1"/>
</dbReference>
<reference evidence="2" key="2">
    <citation type="submission" date="2025-08" db="UniProtKB">
        <authorList>
            <consortium name="Ensembl"/>
        </authorList>
    </citation>
    <scope>IDENTIFICATION</scope>
</reference>
<dbReference type="GeneTree" id="ENSGT00940000154664"/>
<name>A0A669BQP8_ORENI</name>
<dbReference type="InterPro" id="IPR015915">
    <property type="entry name" value="Kelch-typ_b-propeller"/>
</dbReference>
<dbReference type="SUPFAM" id="SSF117281">
    <property type="entry name" value="Kelch motif"/>
    <property type="match status" value="1"/>
</dbReference>
<accession>A0A669BQP8</accession>
<keyword evidence="3" id="KW-1185">Reference proteome</keyword>
<evidence type="ECO:0000313" key="2">
    <source>
        <dbReference type="Ensembl" id="ENSONIP00000036751.1"/>
    </source>
</evidence>
<reference evidence="2" key="3">
    <citation type="submission" date="2025-09" db="UniProtKB">
        <authorList>
            <consortium name="Ensembl"/>
        </authorList>
    </citation>
    <scope>IDENTIFICATION</scope>
</reference>
<reference evidence="3" key="1">
    <citation type="submission" date="2012-01" db="EMBL/GenBank/DDBJ databases">
        <title>The Genome Sequence of Oreochromis niloticus (Nile Tilapia).</title>
        <authorList>
            <consortium name="Broad Institute Genome Assembly Team"/>
            <consortium name="Broad Institute Sequencing Platform"/>
            <person name="Di Palma F."/>
            <person name="Johnson J."/>
            <person name="Lander E.S."/>
            <person name="Lindblad-Toh K."/>
        </authorList>
    </citation>
    <scope>NUCLEOTIDE SEQUENCE [LARGE SCALE GENOMIC DNA]</scope>
</reference>
<dbReference type="InParanoid" id="A0A669BQP8"/>
<proteinExistence type="predicted"/>
<sequence>MCWYPTTCSRHTILTPTPGWICPPMLSPRSNFGIPVMDDCLFVAGGYNGFTTTPNVEYYNVKTGAWSDSCDMEISRSALSCCVVYGLNNMAECAAPRYSLELPSEDEDKMEE</sequence>
<dbReference type="AlphaFoldDB" id="A0A669BQP8"/>
<protein>
    <submittedName>
        <fullName evidence="2">Uncharacterized protein</fullName>
    </submittedName>
</protein>
<evidence type="ECO:0000313" key="3">
    <source>
        <dbReference type="Proteomes" id="UP000005207"/>
    </source>
</evidence>
<evidence type="ECO:0000256" key="1">
    <source>
        <dbReference type="ARBA" id="ARBA00022441"/>
    </source>
</evidence>
<dbReference type="Proteomes" id="UP000005207">
    <property type="component" value="Linkage group LG9"/>
</dbReference>
<keyword evidence="1" id="KW-0880">Kelch repeat</keyword>
<organism evidence="2 3">
    <name type="scientific">Oreochromis niloticus</name>
    <name type="common">Nile tilapia</name>
    <name type="synonym">Tilapia nilotica</name>
    <dbReference type="NCBI Taxonomy" id="8128"/>
    <lineage>
        <taxon>Eukaryota</taxon>
        <taxon>Metazoa</taxon>
        <taxon>Chordata</taxon>
        <taxon>Craniata</taxon>
        <taxon>Vertebrata</taxon>
        <taxon>Euteleostomi</taxon>
        <taxon>Actinopterygii</taxon>
        <taxon>Neopterygii</taxon>
        <taxon>Teleostei</taxon>
        <taxon>Neoteleostei</taxon>
        <taxon>Acanthomorphata</taxon>
        <taxon>Ovalentaria</taxon>
        <taxon>Cichlomorphae</taxon>
        <taxon>Cichliformes</taxon>
        <taxon>Cichlidae</taxon>
        <taxon>African cichlids</taxon>
        <taxon>Pseudocrenilabrinae</taxon>
        <taxon>Oreochromini</taxon>
        <taxon>Oreochromis</taxon>
    </lineage>
</organism>
<dbReference type="SMART" id="SM00612">
    <property type="entry name" value="Kelch"/>
    <property type="match status" value="1"/>
</dbReference>
<dbReference type="Pfam" id="PF01344">
    <property type="entry name" value="Kelch_1"/>
    <property type="match status" value="1"/>
</dbReference>
<dbReference type="InterPro" id="IPR006652">
    <property type="entry name" value="Kelch_1"/>
</dbReference>